<dbReference type="PANTHER" id="PTHR35535">
    <property type="entry name" value="HEAT SHOCK PROTEIN HSLJ"/>
    <property type="match status" value="1"/>
</dbReference>
<dbReference type="Pfam" id="PF03724">
    <property type="entry name" value="META"/>
    <property type="match status" value="2"/>
</dbReference>
<dbReference type="Pfam" id="PF14302">
    <property type="entry name" value="DUF4377"/>
    <property type="match status" value="1"/>
</dbReference>
<dbReference type="Proteomes" id="UP000249248">
    <property type="component" value="Unassembled WGS sequence"/>
</dbReference>
<feature type="domain" description="DUF306" evidence="1">
    <location>
        <begin position="237"/>
        <end position="338"/>
    </location>
</feature>
<dbReference type="InterPro" id="IPR025485">
    <property type="entry name" value="DUF4377"/>
</dbReference>
<organism evidence="3 4">
    <name type="scientific">Putridiphycobacter roseus</name>
    <dbReference type="NCBI Taxonomy" id="2219161"/>
    <lineage>
        <taxon>Bacteria</taxon>
        <taxon>Pseudomonadati</taxon>
        <taxon>Bacteroidota</taxon>
        <taxon>Flavobacteriia</taxon>
        <taxon>Flavobacteriales</taxon>
        <taxon>Crocinitomicaceae</taxon>
        <taxon>Putridiphycobacter</taxon>
    </lineage>
</organism>
<dbReference type="OrthoDB" id="880459at2"/>
<dbReference type="InterPro" id="IPR053147">
    <property type="entry name" value="Hsp_HslJ-like"/>
</dbReference>
<dbReference type="InterPro" id="IPR038670">
    <property type="entry name" value="HslJ-like_sf"/>
</dbReference>
<reference evidence="3 4" key="1">
    <citation type="submission" date="2018-06" db="EMBL/GenBank/DDBJ databases">
        <title>The draft genome sequence of Crocinitomix sp. SM1701.</title>
        <authorList>
            <person name="Zhang X."/>
        </authorList>
    </citation>
    <scope>NUCLEOTIDE SEQUENCE [LARGE SCALE GENOMIC DNA]</scope>
    <source>
        <strain evidence="3 4">SM1701</strain>
    </source>
</reference>
<comment type="caution">
    <text evidence="3">The sequence shown here is derived from an EMBL/GenBank/DDBJ whole genome shotgun (WGS) entry which is preliminary data.</text>
</comment>
<evidence type="ECO:0000259" key="2">
    <source>
        <dbReference type="Pfam" id="PF14302"/>
    </source>
</evidence>
<feature type="domain" description="DUF306" evidence="1">
    <location>
        <begin position="115"/>
        <end position="218"/>
    </location>
</feature>
<dbReference type="EMBL" id="QKSB01000002">
    <property type="protein sequence ID" value="PZE18050.1"/>
    <property type="molecule type" value="Genomic_DNA"/>
</dbReference>
<dbReference type="PROSITE" id="PS51257">
    <property type="entry name" value="PROKAR_LIPOPROTEIN"/>
    <property type="match status" value="1"/>
</dbReference>
<sequence length="342" mass="38703">MTIKQLLGISLFLYLITGCITSHKTTYWINSVKTTCHTATGEKECLMVKKGADLDNTTWQSFMDTIAGFEFEVGYLKKIQVKEKRIQPESPLGSLVKYTLIKEVEKQFDYMHYLDKEWVLTKMNAQVVDLMMALPSLEINTIKMQVNGNGGCNIYGGSLDSLTENIIKFGPLMSTRKACLNDNIESVYLKLMQEVSRYQIKNDCLLFFNEKGDEILSFTPKPIEKVAINNTNKRLHDIWITTSINGGGIKRLSAVPYLEINLTNQQVYGFNGCNEFQGNIKAVDVLNIQFVDFSSTIKACEEPNSVAFMEALSKVNSYRLKGVQLTFFDMNDNVVLSFIKGD</sequence>
<dbReference type="RefSeq" id="WP_111062202.1">
    <property type="nucleotide sequence ID" value="NZ_JBHUCU010000002.1"/>
</dbReference>
<name>A0A2W1N3B2_9FLAO</name>
<keyword evidence="4" id="KW-1185">Reference proteome</keyword>
<gene>
    <name evidence="3" type="ORF">DNU06_05375</name>
</gene>
<proteinExistence type="predicted"/>
<feature type="domain" description="DUF4377" evidence="2">
    <location>
        <begin position="28"/>
        <end position="106"/>
    </location>
</feature>
<protein>
    <recommendedName>
        <fullName evidence="5">DUF306 domain-containing protein</fullName>
    </recommendedName>
</protein>
<dbReference type="InterPro" id="IPR005184">
    <property type="entry name" value="DUF306_Meta_HslJ"/>
</dbReference>
<dbReference type="AlphaFoldDB" id="A0A2W1N3B2"/>
<dbReference type="Gene3D" id="2.40.128.270">
    <property type="match status" value="2"/>
</dbReference>
<evidence type="ECO:0008006" key="5">
    <source>
        <dbReference type="Google" id="ProtNLM"/>
    </source>
</evidence>
<accession>A0A2W1N3B2</accession>
<evidence type="ECO:0000259" key="1">
    <source>
        <dbReference type="Pfam" id="PF03724"/>
    </source>
</evidence>
<dbReference type="PANTHER" id="PTHR35535:SF2">
    <property type="entry name" value="DUF306 DOMAIN-CONTAINING PROTEIN"/>
    <property type="match status" value="1"/>
</dbReference>
<evidence type="ECO:0000313" key="4">
    <source>
        <dbReference type="Proteomes" id="UP000249248"/>
    </source>
</evidence>
<evidence type="ECO:0000313" key="3">
    <source>
        <dbReference type="EMBL" id="PZE18050.1"/>
    </source>
</evidence>